<dbReference type="GO" id="GO:0015774">
    <property type="term" value="P:polysaccharide transport"/>
    <property type="evidence" value="ECO:0007669"/>
    <property type="project" value="InterPro"/>
</dbReference>
<reference evidence="1" key="1">
    <citation type="journal article" date="2021" name="Vet Sci">
        <title>O-Serogroups and Pathovirotypes of Escherichia coli Isolated from Post-Weaning Piglets Showing Diarrhoea and/or Oedema in South Korea.</title>
        <authorList>
            <person name="Byun J.W."/>
            <person name="Moon B.Y."/>
            <person name="Do K.H."/>
            <person name="Lee K."/>
            <person name="Lee H.Y."/>
            <person name="Kim W.I."/>
            <person name="So B."/>
            <person name="Lee W.K."/>
        </authorList>
    </citation>
    <scope>NUCLEOTIDE SEQUENCE</scope>
    <source>
        <strain evidence="1">84/14</strain>
    </source>
</reference>
<organism evidence="1 2">
    <name type="scientific">Actinobacillus pleuropneumoniae</name>
    <name type="common">Haemophilus pleuropneumoniae</name>
    <dbReference type="NCBI Taxonomy" id="715"/>
    <lineage>
        <taxon>Bacteria</taxon>
        <taxon>Pseudomonadati</taxon>
        <taxon>Pseudomonadota</taxon>
        <taxon>Gammaproteobacteria</taxon>
        <taxon>Pasteurellales</taxon>
        <taxon>Pasteurellaceae</taxon>
        <taxon>Actinobacillus</taxon>
    </lineage>
</organism>
<dbReference type="Pfam" id="PF05159">
    <property type="entry name" value="Capsule_synth"/>
    <property type="match status" value="3"/>
</dbReference>
<dbReference type="RefSeq" id="WP_237593876.1">
    <property type="nucleotide sequence ID" value="NZ_CP031861.1"/>
</dbReference>
<dbReference type="GO" id="GO:0000271">
    <property type="term" value="P:polysaccharide biosynthetic process"/>
    <property type="evidence" value="ECO:0007669"/>
    <property type="project" value="InterPro"/>
</dbReference>
<dbReference type="Proteomes" id="UP001077788">
    <property type="component" value="Unassembled WGS sequence"/>
</dbReference>
<evidence type="ECO:0000313" key="1">
    <source>
        <dbReference type="EMBL" id="MCY6524371.1"/>
    </source>
</evidence>
<sequence>MAQCSITKSLIFSRGILKIPHLNAFLHDSELISYSRLTKTIRADNVIGWGLRPSAGKARAYAEQHYLPYIALEDGFLRSLGLGVMGYPPFSVVYDDVGIYYDTTRSSRLEQLILSSHFSATDLQQAEQAVRLIVRHQLSKYNHNPDYVSNGPKTSEIVLVIDQTFGDMAVKYGRANESDFQQMLDAAIGENPDAQIWVKTHPDVISGKKKGYLTDLHCYGNRIRLFAEDVNPISLLNRIDKVYCVTSQMGFEALLLGKPVITFGIPWFAGWGITDDRHPDIDILKLEQRRKNRSFIQLFAAAYLQYSRYINPYTGKVGTIFDVIDYLSKAKILNQRLGGHLYCIGMSLWKRAVIKPFFNLPLCRLHFVGSLKSLEKRVFEKNARLLIWSQGKPEILAFAEKHNLPLLRMEDGFIRSVGLGSNLVAPLSLVIDDLGIYFNAQTPSRLEEILLHQEFSEQDLVLAKKLRNRLIEANIGKYNVGNSGFRLNVTDKTAILVPGQVEDDASIRFGSPEIKKNLDLLRKVRELNPNAYIIYKPHPDVVSGNRQGHIPTEQAVEFADEIVENANILDCINQVDEVHTMTSLAGFEALLRGKIVHCYGLPFYSNWGLTEDYLSLERRHRKLCLEELISAVLVYYPQYVDPENATMINAEQAIEILQQQKQQLSHSGIKRPWIAKQFGKLKQLYRTLQ</sequence>
<dbReference type="InterPro" id="IPR007833">
    <property type="entry name" value="Capsule_polysaccharide_synth"/>
</dbReference>
<dbReference type="AlphaFoldDB" id="A0A9Q4H9J9"/>
<gene>
    <name evidence="1" type="ORF">OYG11_09110</name>
</gene>
<comment type="caution">
    <text evidence="1">The sequence shown here is derived from an EMBL/GenBank/DDBJ whole genome shotgun (WGS) entry which is preliminary data.</text>
</comment>
<accession>A0A9Q4H9J9</accession>
<proteinExistence type="predicted"/>
<dbReference type="CDD" id="cd16440">
    <property type="entry name" value="beta_Kdo_transferase_KpsC_1"/>
    <property type="match status" value="1"/>
</dbReference>
<name>A0A9Q4H9J9_ACTPL</name>
<dbReference type="EMBL" id="JAPQFC010000001">
    <property type="protein sequence ID" value="MCY6524371.1"/>
    <property type="molecule type" value="Genomic_DNA"/>
</dbReference>
<evidence type="ECO:0000313" key="2">
    <source>
        <dbReference type="Proteomes" id="UP001077788"/>
    </source>
</evidence>
<protein>
    <submittedName>
        <fullName evidence="1">Capsular polysaccharide biosynthesis protein</fullName>
    </submittedName>
</protein>
<reference evidence="1" key="2">
    <citation type="submission" date="2022-12" db="EMBL/GenBank/DDBJ databases">
        <authorList>
            <person name="Kardos G."/>
            <person name="Sarkozi R."/>
            <person name="Laczko L."/>
            <person name="Marton S."/>
            <person name="Makrai L."/>
            <person name="Banyai K."/>
            <person name="Fodor L."/>
        </authorList>
    </citation>
    <scope>NUCLEOTIDE SEQUENCE</scope>
    <source>
        <strain evidence="1">84/14</strain>
    </source>
</reference>
<dbReference type="CDD" id="cd16439">
    <property type="entry name" value="beta_Kdo_transferase_KpsC_2"/>
    <property type="match status" value="1"/>
</dbReference>